<dbReference type="PROSITE" id="PS50965">
    <property type="entry name" value="NERD"/>
    <property type="match status" value="1"/>
</dbReference>
<name>A0A942T2D5_9BACI</name>
<comment type="caution">
    <text evidence="2">The sequence shown here is derived from an EMBL/GenBank/DDBJ whole genome shotgun (WGS) entry which is preliminary data.</text>
</comment>
<gene>
    <name evidence="3" type="ORF">KHB02_013540</name>
    <name evidence="2" type="ORF">KHB02_22605</name>
</gene>
<dbReference type="Proteomes" id="UP000677265">
    <property type="component" value="Unassembled WGS sequence"/>
</dbReference>
<reference evidence="2" key="1">
    <citation type="submission" date="2021-05" db="EMBL/GenBank/DDBJ databases">
        <title>Novel Bacillus species.</title>
        <authorList>
            <person name="Liu G."/>
        </authorList>
    </citation>
    <scope>NUCLEOTIDE SEQUENCE</scope>
    <source>
        <strain evidence="2 4">FJAT-50051</strain>
    </source>
</reference>
<protein>
    <submittedName>
        <fullName evidence="2">NERD domain-containing protein</fullName>
    </submittedName>
</protein>
<keyword evidence="4" id="KW-1185">Reference proteome</keyword>
<evidence type="ECO:0000313" key="4">
    <source>
        <dbReference type="Proteomes" id="UP000677265"/>
    </source>
</evidence>
<proteinExistence type="predicted"/>
<dbReference type="InterPro" id="IPR011528">
    <property type="entry name" value="NERD"/>
</dbReference>
<evidence type="ECO:0000259" key="1">
    <source>
        <dbReference type="PROSITE" id="PS50965"/>
    </source>
</evidence>
<evidence type="ECO:0000313" key="3">
    <source>
        <dbReference type="EMBL" id="MCH6266547.1"/>
    </source>
</evidence>
<feature type="domain" description="NERD" evidence="1">
    <location>
        <begin position="44"/>
        <end position="157"/>
    </location>
</feature>
<accession>A0A942T2D5</accession>
<dbReference type="RefSeq" id="WP_213144095.1">
    <property type="nucleotide sequence ID" value="NZ_JAGYPE020000022.1"/>
</dbReference>
<dbReference type="EMBL" id="JAGYPE020000022">
    <property type="protein sequence ID" value="MCH6266547.1"/>
    <property type="molecule type" value="Genomic_DNA"/>
</dbReference>
<dbReference type="EMBL" id="JAGYPE010000004">
    <property type="protein sequence ID" value="MBS4184190.1"/>
    <property type="molecule type" value="Genomic_DNA"/>
</dbReference>
<organism evidence="2">
    <name type="scientific">Neobacillus citreus</name>
    <dbReference type="NCBI Taxonomy" id="2833578"/>
    <lineage>
        <taxon>Bacteria</taxon>
        <taxon>Bacillati</taxon>
        <taxon>Bacillota</taxon>
        <taxon>Bacilli</taxon>
        <taxon>Bacillales</taxon>
        <taxon>Bacillaceae</taxon>
        <taxon>Neobacillus</taxon>
    </lineage>
</organism>
<dbReference type="Pfam" id="PF08378">
    <property type="entry name" value="NERD"/>
    <property type="match status" value="1"/>
</dbReference>
<dbReference type="AlphaFoldDB" id="A0A942T2D5"/>
<evidence type="ECO:0000313" key="2">
    <source>
        <dbReference type="EMBL" id="MBS4184190.1"/>
    </source>
</evidence>
<sequence>MIQLLMRDLPVPIWLILTEALHYRLIPGHPKHPEVEKDLAKIKAGYKGELTLRYYVKQLPHEKYYIFHDLQLELNGFHFQIDTLSISHNYILVIEAKNIKGTLIFDNVFNQLIRINQDGSEYVFEDPRVQASTLRTLLGRFLAKYGMNILPIDQLVFFSSIKTNLKTNSNDTNALKKVCKGRDLFNKIEALEKTFPQPRIDDNTLLKISNFLLSKHTPKKINILDKYGLTARDIISGVRCPHCLNIPMNYSRGKWHCSICQTTSKDAYIEAIKDHFLLIKQSITNAELRSFLHLPTNDTAQKILFRLHLPYEGNNRARLYFPSKL</sequence>